<keyword evidence="2" id="KW-1185">Reference proteome</keyword>
<dbReference type="EMBL" id="CAJVQC010113280">
    <property type="protein sequence ID" value="CAG8835956.1"/>
    <property type="molecule type" value="Genomic_DNA"/>
</dbReference>
<protein>
    <submittedName>
        <fullName evidence="1">6225_t:CDS:1</fullName>
    </submittedName>
</protein>
<evidence type="ECO:0000313" key="1">
    <source>
        <dbReference type="EMBL" id="CAG8835956.1"/>
    </source>
</evidence>
<comment type="caution">
    <text evidence="1">The sequence shown here is derived from an EMBL/GenBank/DDBJ whole genome shotgun (WGS) entry which is preliminary data.</text>
</comment>
<name>A0ACA9SD27_9GLOM</name>
<proteinExistence type="predicted"/>
<feature type="non-terminal residue" evidence="1">
    <location>
        <position position="1"/>
    </location>
</feature>
<accession>A0ACA9SD27</accession>
<evidence type="ECO:0000313" key="2">
    <source>
        <dbReference type="Proteomes" id="UP000789920"/>
    </source>
</evidence>
<organism evidence="1 2">
    <name type="scientific">Racocetra persica</name>
    <dbReference type="NCBI Taxonomy" id="160502"/>
    <lineage>
        <taxon>Eukaryota</taxon>
        <taxon>Fungi</taxon>
        <taxon>Fungi incertae sedis</taxon>
        <taxon>Mucoromycota</taxon>
        <taxon>Glomeromycotina</taxon>
        <taxon>Glomeromycetes</taxon>
        <taxon>Diversisporales</taxon>
        <taxon>Gigasporaceae</taxon>
        <taxon>Racocetra</taxon>
    </lineage>
</organism>
<gene>
    <name evidence="1" type="ORF">RPERSI_LOCUS29747</name>
</gene>
<sequence>DNFDLYRKNKPKFYAAAAIKIGNNRTSAQVDSKVQALRSRYEKENKEETGKARLK</sequence>
<reference evidence="1" key="1">
    <citation type="submission" date="2021-06" db="EMBL/GenBank/DDBJ databases">
        <authorList>
            <person name="Kallberg Y."/>
            <person name="Tangrot J."/>
            <person name="Rosling A."/>
        </authorList>
    </citation>
    <scope>NUCLEOTIDE SEQUENCE</scope>
    <source>
        <strain evidence="1">MA461A</strain>
    </source>
</reference>
<dbReference type="Proteomes" id="UP000789920">
    <property type="component" value="Unassembled WGS sequence"/>
</dbReference>